<comment type="caution">
    <text evidence="1">The sequence shown here is derived from an EMBL/GenBank/DDBJ whole genome shotgun (WGS) entry which is preliminary data.</text>
</comment>
<sequence>MKHRSRYLKIQEFVRRARKRARRKGCENCGKFKEVGLRGTPRLFEMARGGATLSAIKHNIRARGWYCRKCVGKMDGPTAAATLRDQFPPTLEGEREYRKHCWEKDKARYMEKGWNVLWHDDGFYSPVLPPAGASPAAR</sequence>
<proteinExistence type="predicted"/>
<protein>
    <submittedName>
        <fullName evidence="1">Uncharacterized protein</fullName>
    </submittedName>
</protein>
<name>A0A0F9QX52_9ZZZZ</name>
<dbReference type="EMBL" id="LAZR01001641">
    <property type="protein sequence ID" value="KKN41557.1"/>
    <property type="molecule type" value="Genomic_DNA"/>
</dbReference>
<evidence type="ECO:0000313" key="1">
    <source>
        <dbReference type="EMBL" id="KKN41557.1"/>
    </source>
</evidence>
<organism evidence="1">
    <name type="scientific">marine sediment metagenome</name>
    <dbReference type="NCBI Taxonomy" id="412755"/>
    <lineage>
        <taxon>unclassified sequences</taxon>
        <taxon>metagenomes</taxon>
        <taxon>ecological metagenomes</taxon>
    </lineage>
</organism>
<dbReference type="AlphaFoldDB" id="A0A0F9QX52"/>
<accession>A0A0F9QX52</accession>
<gene>
    <name evidence="1" type="ORF">LCGC14_0722130</name>
</gene>
<reference evidence="1" key="1">
    <citation type="journal article" date="2015" name="Nature">
        <title>Complex archaea that bridge the gap between prokaryotes and eukaryotes.</title>
        <authorList>
            <person name="Spang A."/>
            <person name="Saw J.H."/>
            <person name="Jorgensen S.L."/>
            <person name="Zaremba-Niedzwiedzka K."/>
            <person name="Martijn J."/>
            <person name="Lind A.E."/>
            <person name="van Eijk R."/>
            <person name="Schleper C."/>
            <person name="Guy L."/>
            <person name="Ettema T.J."/>
        </authorList>
    </citation>
    <scope>NUCLEOTIDE SEQUENCE</scope>
</reference>